<evidence type="ECO:0000313" key="1">
    <source>
        <dbReference type="EMBL" id="KKL60343.1"/>
    </source>
</evidence>
<dbReference type="AlphaFoldDB" id="A0A0F9DF46"/>
<sequence length="24" mass="2679">MDEILLENVILCSGCHHDEHENGA</sequence>
<name>A0A0F9DF46_9ZZZZ</name>
<comment type="caution">
    <text evidence="1">The sequence shown here is derived from an EMBL/GenBank/DDBJ whole genome shotgun (WGS) entry which is preliminary data.</text>
</comment>
<proteinExistence type="predicted"/>
<dbReference type="EMBL" id="LAZR01029179">
    <property type="protein sequence ID" value="KKL60343.1"/>
    <property type="molecule type" value="Genomic_DNA"/>
</dbReference>
<gene>
    <name evidence="1" type="ORF">LCGC14_2206260</name>
</gene>
<protein>
    <submittedName>
        <fullName evidence="1">Uncharacterized protein</fullName>
    </submittedName>
</protein>
<feature type="non-terminal residue" evidence="1">
    <location>
        <position position="24"/>
    </location>
</feature>
<reference evidence="1" key="1">
    <citation type="journal article" date="2015" name="Nature">
        <title>Complex archaea that bridge the gap between prokaryotes and eukaryotes.</title>
        <authorList>
            <person name="Spang A."/>
            <person name="Saw J.H."/>
            <person name="Jorgensen S.L."/>
            <person name="Zaremba-Niedzwiedzka K."/>
            <person name="Martijn J."/>
            <person name="Lind A.E."/>
            <person name="van Eijk R."/>
            <person name="Schleper C."/>
            <person name="Guy L."/>
            <person name="Ettema T.J."/>
        </authorList>
    </citation>
    <scope>NUCLEOTIDE SEQUENCE</scope>
</reference>
<organism evidence="1">
    <name type="scientific">marine sediment metagenome</name>
    <dbReference type="NCBI Taxonomy" id="412755"/>
    <lineage>
        <taxon>unclassified sequences</taxon>
        <taxon>metagenomes</taxon>
        <taxon>ecological metagenomes</taxon>
    </lineage>
</organism>
<accession>A0A0F9DF46</accession>